<evidence type="ECO:0000313" key="1">
    <source>
        <dbReference type="EMBL" id="AGH98964.1"/>
    </source>
</evidence>
<dbReference type="Proteomes" id="UP000011932">
    <property type="component" value="Chromosome"/>
</dbReference>
<proteinExistence type="predicted"/>
<evidence type="ECO:0000313" key="2">
    <source>
        <dbReference type="Proteomes" id="UP000011932"/>
    </source>
</evidence>
<dbReference type="InterPro" id="IPR034154">
    <property type="entry name" value="TOPRIM_DnaG/twinkle"/>
</dbReference>
<dbReference type="AlphaFoldDB" id="M4W0L2"/>
<dbReference type="Gene3D" id="3.40.1360.10">
    <property type="match status" value="1"/>
</dbReference>
<name>M4W0L2_9BACT</name>
<dbReference type="STRING" id="349215.A11S_2166"/>
<dbReference type="KEGG" id="man:A11S_2166"/>
<organism evidence="1 2">
    <name type="scientific">Micavibrio aeruginosavorus EPB</name>
    <dbReference type="NCBI Taxonomy" id="349215"/>
    <lineage>
        <taxon>Bacteria</taxon>
        <taxon>Pseudomonadati</taxon>
        <taxon>Bdellovibrionota</taxon>
        <taxon>Bdellovibrionia</taxon>
        <taxon>Bdellovibrionales</taxon>
        <taxon>Pseudobdellovibrionaceae</taxon>
        <taxon>Micavibrio</taxon>
    </lineage>
</organism>
<dbReference type="Gene3D" id="3.40.50.300">
    <property type="entry name" value="P-loop containing nucleotide triphosphate hydrolases"/>
    <property type="match status" value="1"/>
</dbReference>
<dbReference type="HOGENOM" id="CLU_024052_0_0_5"/>
<dbReference type="CDD" id="cd01029">
    <property type="entry name" value="TOPRIM_primases"/>
    <property type="match status" value="1"/>
</dbReference>
<dbReference type="InterPro" id="IPR027417">
    <property type="entry name" value="P-loop_NTPase"/>
</dbReference>
<dbReference type="Pfam" id="PF13481">
    <property type="entry name" value="AAA_25"/>
    <property type="match status" value="1"/>
</dbReference>
<dbReference type="SUPFAM" id="SSF52540">
    <property type="entry name" value="P-loop containing nucleoside triphosphate hydrolases"/>
    <property type="match status" value="1"/>
</dbReference>
<gene>
    <name evidence="1" type="ORF">A11S_2166</name>
</gene>
<dbReference type="OrthoDB" id="9763644at2"/>
<reference evidence="1 2" key="1">
    <citation type="journal article" date="2013" name="ISME J.">
        <title>By their genes ye shall know them: genomic signatures of predatory bacteria.</title>
        <authorList>
            <person name="Pasternak Z."/>
            <person name="Pietrokovski S."/>
            <person name="Rotem O."/>
            <person name="Gophna U."/>
            <person name="Lurie-Weinberger M.N."/>
            <person name="Jurkevitch E."/>
        </authorList>
    </citation>
    <scope>NUCLEOTIDE SEQUENCE [LARGE SCALE GENOMIC DNA]</scope>
    <source>
        <strain evidence="1">EPB</strain>
    </source>
</reference>
<dbReference type="PATRIC" id="fig|349215.9.peg.2102"/>
<sequence length="709" mass="78247">MLDKAPLPKIIPLKPPSASDLRPRLLNALPPVLRHLLPAGAVRGQKFMVGNVSGDKGDSLIVELRGEKAGLWHDFATGAGGDILDLWAAVKGFDRQTQFPALLQDVQSYLGAGVMSAQASPRSSPSSKKLGNPTAKWDYTNGDGKIVASVYRYDLPDGSKEFRPWDAQRGVMKAPEVRPLYNQPSMKDAELVVVVEGEKCAEALVMSGICATTAMNGAKAPIDKTDWSPLQGKKVIIWPDHDDPGLDYARNVASAAARAGAVHVHILKIPPDKPKAWDAADAVAEGLDIQDILQRWERVAAKAPPQQRKTIPLYSIEELQADRRPMPDDLISPRVLTPGGMLVFGGAPKVGKSDFLISLLAHMAAGIPFLGMSPARPQRVFYLQAEVQYHYLRERIQRLQIPPPDRQSLQSNFIVTSQTSLILNDDGLVAIIQAIKSRFGDAPPDIIAIDPLRNVFDGGGIGGENDNDAMMFFLTQRLETLRQEINPDAGIILAHHTRKMPKRGVEEDPFQALSGAGSLRSYYTSGIVLHRADDARPDRTLYFELRNGAEIPTKAIQRTSGGWHELTDQSERLVMRQHGTRLDAERLRKKEVIVRLIYQAAQQGNVFTVNQFAETYENKAGLGSNRAIRERLNVLATKGYVKFFRNADEYGLPHAQRSRHGYLCVEDMTLGKNQRILPTHFKHPQSGDVIPVDDPQVWVTSAAAYEETI</sequence>
<dbReference type="EMBL" id="CP003538">
    <property type="protein sequence ID" value="AGH98964.1"/>
    <property type="molecule type" value="Genomic_DNA"/>
</dbReference>
<protein>
    <submittedName>
        <fullName evidence="1">Bacteriophage-like protein</fullName>
    </submittedName>
</protein>
<accession>M4W0L2</accession>
<dbReference type="RefSeq" id="WP_015468478.1">
    <property type="nucleotide sequence ID" value="NC_020812.1"/>
</dbReference>